<evidence type="ECO:0000313" key="2">
    <source>
        <dbReference type="Proteomes" id="UP000297407"/>
    </source>
</evidence>
<keyword evidence="2" id="KW-1185">Reference proteome</keyword>
<dbReference type="RefSeq" id="WP_135527081.1">
    <property type="nucleotide sequence ID" value="NZ_SRLH01000007.1"/>
</dbReference>
<dbReference type="EMBL" id="SRLH01000007">
    <property type="protein sequence ID" value="TGD57027.1"/>
    <property type="molecule type" value="Genomic_DNA"/>
</dbReference>
<protein>
    <submittedName>
        <fullName evidence="1">Uncharacterized protein</fullName>
    </submittedName>
</protein>
<name>A0A4Z0L450_9FLAO</name>
<dbReference type="Proteomes" id="UP000297407">
    <property type="component" value="Unassembled WGS sequence"/>
</dbReference>
<evidence type="ECO:0000313" key="1">
    <source>
        <dbReference type="EMBL" id="TGD57027.1"/>
    </source>
</evidence>
<organism evidence="1 2">
    <name type="scientific">Flavobacterium humi</name>
    <dbReference type="NCBI Taxonomy" id="2562683"/>
    <lineage>
        <taxon>Bacteria</taxon>
        <taxon>Pseudomonadati</taxon>
        <taxon>Bacteroidota</taxon>
        <taxon>Flavobacteriia</taxon>
        <taxon>Flavobacteriales</taxon>
        <taxon>Flavobacteriaceae</taxon>
        <taxon>Flavobacterium</taxon>
    </lineage>
</organism>
<accession>A0A4Z0L450</accession>
<gene>
    <name evidence="1" type="ORF">E4635_12725</name>
</gene>
<proteinExistence type="predicted"/>
<reference evidence="1 2" key="1">
    <citation type="submission" date="2019-04" db="EMBL/GenBank/DDBJ databases">
        <title>Flavobacterium sp. strain DS2-A Genome sequencing and assembly.</title>
        <authorList>
            <person name="Kim I."/>
        </authorList>
    </citation>
    <scope>NUCLEOTIDE SEQUENCE [LARGE SCALE GENOMIC DNA]</scope>
    <source>
        <strain evidence="1 2">DS2-A</strain>
    </source>
</reference>
<dbReference type="AlphaFoldDB" id="A0A4Z0L450"/>
<dbReference type="OrthoDB" id="1363187at2"/>
<comment type="caution">
    <text evidence="1">The sequence shown here is derived from an EMBL/GenBank/DDBJ whole genome shotgun (WGS) entry which is preliminary data.</text>
</comment>
<sequence>MNNTTTNETTVLPPLKLVQISRMNEQAITIEGLINPEWLLSPLVSAEVVTQGDVPYMNVKIMAFLPDELENDSFELFELSPEEAPNLELLLKYKKILPNAKSYFAWYICYEYQLSKDIIDVTVIIQNNDPDNGNPRTSRGTVTQIIQSY</sequence>